<evidence type="ECO:0000313" key="3">
    <source>
        <dbReference type="Proteomes" id="UP000198850"/>
    </source>
</evidence>
<dbReference type="RefSeq" id="WP_175470553.1">
    <property type="nucleotide sequence ID" value="NZ_FNRA01000005.1"/>
</dbReference>
<dbReference type="InterPro" id="IPR017853">
    <property type="entry name" value="GH"/>
</dbReference>
<protein>
    <submittedName>
        <fullName evidence="2">Hypothetical glycosyl hydrolase 6</fullName>
    </submittedName>
</protein>
<name>A0A1H4DXY7_9SPHI</name>
<dbReference type="AlphaFoldDB" id="A0A1H4DXY7"/>
<keyword evidence="2" id="KW-0378">Hydrolase</keyword>
<dbReference type="EMBL" id="FNRA01000005">
    <property type="protein sequence ID" value="SEA77476.1"/>
    <property type="molecule type" value="Genomic_DNA"/>
</dbReference>
<dbReference type="InterPro" id="IPR029062">
    <property type="entry name" value="Class_I_gatase-like"/>
</dbReference>
<dbReference type="Proteomes" id="UP000198850">
    <property type="component" value="Unassembled WGS sequence"/>
</dbReference>
<dbReference type="Pfam" id="PF14871">
    <property type="entry name" value="GHL6"/>
    <property type="match status" value="1"/>
</dbReference>
<accession>A0A1H4DXY7</accession>
<feature type="signal peptide" evidence="1">
    <location>
        <begin position="1"/>
        <end position="27"/>
    </location>
</feature>
<dbReference type="InterPro" id="IPR028212">
    <property type="entry name" value="GHL6"/>
</dbReference>
<evidence type="ECO:0000256" key="1">
    <source>
        <dbReference type="SAM" id="SignalP"/>
    </source>
</evidence>
<gene>
    <name evidence="2" type="ORF">SAMN05443550_105150</name>
</gene>
<keyword evidence="3" id="KW-1185">Reference proteome</keyword>
<organism evidence="2 3">
    <name type="scientific">Pedobacter hartonius</name>
    <dbReference type="NCBI Taxonomy" id="425514"/>
    <lineage>
        <taxon>Bacteria</taxon>
        <taxon>Pseudomonadati</taxon>
        <taxon>Bacteroidota</taxon>
        <taxon>Sphingobacteriia</taxon>
        <taxon>Sphingobacteriales</taxon>
        <taxon>Sphingobacteriaceae</taxon>
        <taxon>Pedobacter</taxon>
    </lineage>
</organism>
<dbReference type="STRING" id="425514.SAMN05443550_105150"/>
<reference evidence="2 3" key="1">
    <citation type="submission" date="2016-10" db="EMBL/GenBank/DDBJ databases">
        <authorList>
            <person name="de Groot N.N."/>
        </authorList>
    </citation>
    <scope>NUCLEOTIDE SEQUENCE [LARGE SCALE GENOMIC DNA]</scope>
    <source>
        <strain evidence="2 3">DSM 19033</strain>
    </source>
</reference>
<dbReference type="Gene3D" id="3.40.50.880">
    <property type="match status" value="1"/>
</dbReference>
<dbReference type="GO" id="GO:0016787">
    <property type="term" value="F:hydrolase activity"/>
    <property type="evidence" value="ECO:0007669"/>
    <property type="project" value="UniProtKB-KW"/>
</dbReference>
<dbReference type="Gene3D" id="3.20.20.80">
    <property type="entry name" value="Glycosidases"/>
    <property type="match status" value="1"/>
</dbReference>
<dbReference type="SUPFAM" id="SSF51445">
    <property type="entry name" value="(Trans)glycosidases"/>
    <property type="match status" value="1"/>
</dbReference>
<dbReference type="CDD" id="cd03143">
    <property type="entry name" value="A4_beta-galactosidase_middle_domain"/>
    <property type="match status" value="1"/>
</dbReference>
<proteinExistence type="predicted"/>
<keyword evidence="1" id="KW-0732">Signal</keyword>
<dbReference type="SUPFAM" id="SSF52317">
    <property type="entry name" value="Class I glutamine amidotransferase-like"/>
    <property type="match status" value="1"/>
</dbReference>
<sequence>MRKIFTFLTACFAIFMVPGGAAGQSLAAIDPGRYDDSWWNRAPYRLVQTNLREIDATMDVNAYVQSMVDASATIVLINAGGIVANYPTKLPYQFKNPYMKGDLLGDLIKGLHAKGIKVIGRFDFSKINQSLAAKKPEWLYVSPEGKNVNYNGQVHTCPNGGYQQEYGMEILKEAITAYPFDGIFFNMIGYTTSDYSGRYYGICQCGNCKRRFHEATGHQLPLKADMSDPVFREYNEFKKTTADELFNRIGKHIKTLNPKLMINTYADAGVDMIASESGAEINTEYEWNYSATDNVKRVLGSYKDRSPGNLLIYFQAIGYRHVGTSPNLAKVWMLENMLNGAPLGFVVVGTLVNYEDRVFIPTLNQLYGFHQKNEKLFTNLKTMNNIALVRGSRDEYEGMIKLLSEEHIPYDIIEPSVIGTGRMPRQLQEYEALILGDVANMDDSLVSAIDQYVKNGGKILATGFTSTKNAKGDSTAIRLQSLGVQPSYNTFRRAKSTYLKISAQDKAALGEKEFKDFSIMMMYSNFLYCKPLANARPVMKFLPATRFGPPEKSYYTEEDITDFPGLIRNDFGKGSSVFIPWQLGAQYYSKGHYMHRKLFVSAIYNLLKVDQTVFTDASPLIEISHLVNRNGAFEWFGMINQSGQVGGSLREPIPVQQTLIRFKPVKPVKEMRLMKAGTVLDFKQSGGWVECTVPQISDFEMLLCLYKEI</sequence>
<evidence type="ECO:0000313" key="2">
    <source>
        <dbReference type="EMBL" id="SEA77476.1"/>
    </source>
</evidence>
<feature type="chain" id="PRO_5011456602" evidence="1">
    <location>
        <begin position="28"/>
        <end position="709"/>
    </location>
</feature>